<dbReference type="Gene3D" id="2.60.130.10">
    <property type="entry name" value="Aromatic compound dioxygenase"/>
    <property type="match status" value="1"/>
</dbReference>
<keyword evidence="2" id="KW-1133">Transmembrane helix</keyword>
<evidence type="ECO:0000256" key="2">
    <source>
        <dbReference type="SAM" id="Phobius"/>
    </source>
</evidence>
<feature type="region of interest" description="Disordered" evidence="1">
    <location>
        <begin position="57"/>
        <end position="90"/>
    </location>
</feature>
<dbReference type="InterPro" id="IPR015889">
    <property type="entry name" value="Intradiol_dOase_core"/>
</dbReference>
<feature type="transmembrane region" description="Helical" evidence="2">
    <location>
        <begin position="15"/>
        <end position="33"/>
    </location>
</feature>
<dbReference type="EMBL" id="JBBEGL010000003">
    <property type="protein sequence ID" value="MEJ2887170.1"/>
    <property type="molecule type" value="Genomic_DNA"/>
</dbReference>
<reference evidence="3 4" key="1">
    <citation type="submission" date="2024-03" db="EMBL/GenBank/DDBJ databases">
        <title>Actinomycetospora sp. OC33-EN06, a novel actinomycete isolated from wild orchid (Aerides multiflora).</title>
        <authorList>
            <person name="Suriyachadkun C."/>
        </authorList>
    </citation>
    <scope>NUCLEOTIDE SEQUENCE [LARGE SCALE GENOMIC DNA]</scope>
    <source>
        <strain evidence="3 4">OC33-EN06</strain>
    </source>
</reference>
<evidence type="ECO:0008006" key="5">
    <source>
        <dbReference type="Google" id="ProtNLM"/>
    </source>
</evidence>
<evidence type="ECO:0000313" key="3">
    <source>
        <dbReference type="EMBL" id="MEJ2887170.1"/>
    </source>
</evidence>
<sequence>MPATVSAPSRTRPHPAAVVAVALLVAVIAAALWRSDESGTGARNVGVEAAAPAAGPAAPQAPLAVPGVPGATCPPTVTNPGGRNNYRENAPLDVPLGRGLVITGVVRDTGCRPLPGVPVQVWLQTALGSERENRTTVLTGPDGRYRVASDPAVAQFGEPNVHVAHDPEDGPWASVWQRHVVDPDATLAVVDLTLVPAS</sequence>
<gene>
    <name evidence="3" type="ORF">WCD41_11995</name>
</gene>
<dbReference type="RefSeq" id="WP_337713659.1">
    <property type="nucleotide sequence ID" value="NZ_JBBEGL010000003.1"/>
</dbReference>
<evidence type="ECO:0000313" key="4">
    <source>
        <dbReference type="Proteomes" id="UP001370100"/>
    </source>
</evidence>
<dbReference type="Proteomes" id="UP001370100">
    <property type="component" value="Unassembled WGS sequence"/>
</dbReference>
<protein>
    <recommendedName>
        <fullName evidence="5">Carboxypeptidase regulatory-like domain-containing protein</fullName>
    </recommendedName>
</protein>
<evidence type="ECO:0000256" key="1">
    <source>
        <dbReference type="SAM" id="MobiDB-lite"/>
    </source>
</evidence>
<keyword evidence="2" id="KW-0472">Membrane</keyword>
<accession>A0ABU8N473</accession>
<keyword evidence="4" id="KW-1185">Reference proteome</keyword>
<name>A0ABU8N473_9PSEU</name>
<keyword evidence="2" id="KW-0812">Transmembrane</keyword>
<feature type="compositionally biased region" description="Low complexity" evidence="1">
    <location>
        <begin position="57"/>
        <end position="71"/>
    </location>
</feature>
<proteinExistence type="predicted"/>
<organism evidence="3 4">
    <name type="scientific">Actinomycetospora aeridis</name>
    <dbReference type="NCBI Taxonomy" id="3129231"/>
    <lineage>
        <taxon>Bacteria</taxon>
        <taxon>Bacillati</taxon>
        <taxon>Actinomycetota</taxon>
        <taxon>Actinomycetes</taxon>
        <taxon>Pseudonocardiales</taxon>
        <taxon>Pseudonocardiaceae</taxon>
        <taxon>Actinomycetospora</taxon>
    </lineage>
</organism>
<dbReference type="SUPFAM" id="SSF49482">
    <property type="entry name" value="Aromatic compound dioxygenase"/>
    <property type="match status" value="1"/>
</dbReference>
<comment type="caution">
    <text evidence="3">The sequence shown here is derived from an EMBL/GenBank/DDBJ whole genome shotgun (WGS) entry which is preliminary data.</text>
</comment>